<evidence type="ECO:0000259" key="2">
    <source>
        <dbReference type="Pfam" id="PF01926"/>
    </source>
</evidence>
<gene>
    <name evidence="3" type="ORF">QBC34DRAFT_312073</name>
</gene>
<protein>
    <submittedName>
        <fullName evidence="3">P-loop containing nucleoside triphosphate hydrolase protein</fullName>
    </submittedName>
</protein>
<dbReference type="Proteomes" id="UP001321760">
    <property type="component" value="Unassembled WGS sequence"/>
</dbReference>
<reference evidence="3" key="1">
    <citation type="journal article" date="2023" name="Mol. Phylogenet. Evol.">
        <title>Genome-scale phylogeny and comparative genomics of the fungal order Sordariales.</title>
        <authorList>
            <person name="Hensen N."/>
            <person name="Bonometti L."/>
            <person name="Westerberg I."/>
            <person name="Brannstrom I.O."/>
            <person name="Guillou S."/>
            <person name="Cros-Aarteil S."/>
            <person name="Calhoun S."/>
            <person name="Haridas S."/>
            <person name="Kuo A."/>
            <person name="Mondo S."/>
            <person name="Pangilinan J."/>
            <person name="Riley R."/>
            <person name="LaButti K."/>
            <person name="Andreopoulos B."/>
            <person name="Lipzen A."/>
            <person name="Chen C."/>
            <person name="Yan M."/>
            <person name="Daum C."/>
            <person name="Ng V."/>
            <person name="Clum A."/>
            <person name="Steindorff A."/>
            <person name="Ohm R.A."/>
            <person name="Martin F."/>
            <person name="Silar P."/>
            <person name="Natvig D.O."/>
            <person name="Lalanne C."/>
            <person name="Gautier V."/>
            <person name="Ament-Velasquez S.L."/>
            <person name="Kruys A."/>
            <person name="Hutchinson M.I."/>
            <person name="Powell A.J."/>
            <person name="Barry K."/>
            <person name="Miller A.N."/>
            <person name="Grigoriev I.V."/>
            <person name="Debuchy R."/>
            <person name="Gladieux P."/>
            <person name="Hiltunen Thoren M."/>
            <person name="Johannesson H."/>
        </authorList>
    </citation>
    <scope>NUCLEOTIDE SEQUENCE</scope>
    <source>
        <strain evidence="3">PSN243</strain>
    </source>
</reference>
<dbReference type="GO" id="GO:0016787">
    <property type="term" value="F:hydrolase activity"/>
    <property type="evidence" value="ECO:0007669"/>
    <property type="project" value="UniProtKB-KW"/>
</dbReference>
<comment type="caution">
    <text evidence="3">The sequence shown here is derived from an EMBL/GenBank/DDBJ whole genome shotgun (WGS) entry which is preliminary data.</text>
</comment>
<accession>A0AAV9G484</accession>
<sequence>MPSNEVLIAVMGPTGSGKSSFIARITGRNGAIVGHDLKSETSEVTPHSVTIGSKRVTLIDTPGFNDTILSDMEVLDQIGDWLADKYQQGQLLTGILYLHPADLPRMSGAAMRNLEMFKSLCGKENLDRVVLGMTFWDRVDKQVGEARKKELSSRPDFWGNMISQGSVIRILSTDAAKSRQLVLDMVQKGGGSAPLQIQRELVDEGKYLDKTTAGNVVGGELESFRAHQIERLAQAERESLARLARKNKELERARDSVARQQQKALQEQERAHQRNLRCQEARLRASRSGHEMKRVQFQLSSVYRMISRGARVRNAESGFIAWCDCCLDVFGRDSHYACVGCNEEFTLCESCFQDGHHCPEDHSDYVERRGSVARSFYSESGSLVHCDRCQNECDGLYLREMPSWQTWRAETRFG</sequence>
<evidence type="ECO:0000256" key="1">
    <source>
        <dbReference type="SAM" id="MobiDB-lite"/>
    </source>
</evidence>
<feature type="domain" description="G" evidence="2">
    <location>
        <begin position="8"/>
        <end position="69"/>
    </location>
</feature>
<dbReference type="Pfam" id="PF01926">
    <property type="entry name" value="MMR_HSR1"/>
    <property type="match status" value="1"/>
</dbReference>
<dbReference type="InterPro" id="IPR006073">
    <property type="entry name" value="GTP-bd"/>
</dbReference>
<name>A0AAV9G484_9PEZI</name>
<dbReference type="CDD" id="cd00882">
    <property type="entry name" value="Ras_like_GTPase"/>
    <property type="match status" value="1"/>
</dbReference>
<reference evidence="3" key="2">
    <citation type="submission" date="2023-05" db="EMBL/GenBank/DDBJ databases">
        <authorList>
            <consortium name="Lawrence Berkeley National Laboratory"/>
            <person name="Steindorff A."/>
            <person name="Hensen N."/>
            <person name="Bonometti L."/>
            <person name="Westerberg I."/>
            <person name="Brannstrom I.O."/>
            <person name="Guillou S."/>
            <person name="Cros-Aarteil S."/>
            <person name="Calhoun S."/>
            <person name="Haridas S."/>
            <person name="Kuo A."/>
            <person name="Mondo S."/>
            <person name="Pangilinan J."/>
            <person name="Riley R."/>
            <person name="Labutti K."/>
            <person name="Andreopoulos B."/>
            <person name="Lipzen A."/>
            <person name="Chen C."/>
            <person name="Yanf M."/>
            <person name="Daum C."/>
            <person name="Ng V."/>
            <person name="Clum A."/>
            <person name="Ohm R."/>
            <person name="Martin F."/>
            <person name="Silar P."/>
            <person name="Natvig D."/>
            <person name="Lalanne C."/>
            <person name="Gautier V."/>
            <person name="Ament-Velasquez S.L."/>
            <person name="Kruys A."/>
            <person name="Hutchinson M.I."/>
            <person name="Powell A.J."/>
            <person name="Barry K."/>
            <person name="Miller A.N."/>
            <person name="Grigoriev I.V."/>
            <person name="Debuchy R."/>
            <person name="Gladieux P."/>
            <person name="Thoren M.H."/>
            <person name="Johannesson H."/>
        </authorList>
    </citation>
    <scope>NUCLEOTIDE SEQUENCE</scope>
    <source>
        <strain evidence="3">PSN243</strain>
    </source>
</reference>
<dbReference type="InterPro" id="IPR027417">
    <property type="entry name" value="P-loop_NTPase"/>
</dbReference>
<dbReference type="GO" id="GO:0005525">
    <property type="term" value="F:GTP binding"/>
    <property type="evidence" value="ECO:0007669"/>
    <property type="project" value="InterPro"/>
</dbReference>
<dbReference type="Gene3D" id="3.40.50.300">
    <property type="entry name" value="P-loop containing nucleotide triphosphate hydrolases"/>
    <property type="match status" value="1"/>
</dbReference>
<keyword evidence="3" id="KW-0378">Hydrolase</keyword>
<feature type="region of interest" description="Disordered" evidence="1">
    <location>
        <begin position="252"/>
        <end position="273"/>
    </location>
</feature>
<evidence type="ECO:0000313" key="4">
    <source>
        <dbReference type="Proteomes" id="UP001321760"/>
    </source>
</evidence>
<dbReference type="AlphaFoldDB" id="A0AAV9G484"/>
<dbReference type="SUPFAM" id="SSF52540">
    <property type="entry name" value="P-loop containing nucleoside triphosphate hydrolases"/>
    <property type="match status" value="1"/>
</dbReference>
<proteinExistence type="predicted"/>
<dbReference type="EMBL" id="MU866003">
    <property type="protein sequence ID" value="KAK4442919.1"/>
    <property type="molecule type" value="Genomic_DNA"/>
</dbReference>
<evidence type="ECO:0000313" key="3">
    <source>
        <dbReference type="EMBL" id="KAK4442919.1"/>
    </source>
</evidence>
<keyword evidence="4" id="KW-1185">Reference proteome</keyword>
<organism evidence="3 4">
    <name type="scientific">Podospora aff. communis PSN243</name>
    <dbReference type="NCBI Taxonomy" id="3040156"/>
    <lineage>
        <taxon>Eukaryota</taxon>
        <taxon>Fungi</taxon>
        <taxon>Dikarya</taxon>
        <taxon>Ascomycota</taxon>
        <taxon>Pezizomycotina</taxon>
        <taxon>Sordariomycetes</taxon>
        <taxon>Sordariomycetidae</taxon>
        <taxon>Sordariales</taxon>
        <taxon>Podosporaceae</taxon>
        <taxon>Podospora</taxon>
    </lineage>
</organism>